<dbReference type="OrthoDB" id="5835829at2759"/>
<dbReference type="EMBL" id="BKCP01006294">
    <property type="protein sequence ID" value="GER42302.1"/>
    <property type="molecule type" value="Genomic_DNA"/>
</dbReference>
<dbReference type="PANTHER" id="PTHR48049">
    <property type="entry name" value="GLYCOSYLTRANSFERASE"/>
    <property type="match status" value="1"/>
</dbReference>
<keyword evidence="6" id="KW-1185">Reference proteome</keyword>
<dbReference type="GO" id="GO:0009718">
    <property type="term" value="P:anthocyanin-containing compound biosynthetic process"/>
    <property type="evidence" value="ECO:0007669"/>
    <property type="project" value="UniProtKB-ARBA"/>
</dbReference>
<dbReference type="SUPFAM" id="SSF53756">
    <property type="entry name" value="UDP-Glycosyltransferase/glycogen phosphorylase"/>
    <property type="match status" value="1"/>
</dbReference>
<gene>
    <name evidence="5" type="ORF">STAS_19079</name>
</gene>
<comment type="pathway">
    <text evidence="1">Pigment biosynthesis; anthocyanin biosynthesis.</text>
</comment>
<comment type="caution">
    <text evidence="5">The sequence shown here is derived from an EMBL/GenBank/DDBJ whole genome shotgun (WGS) entry which is preliminary data.</text>
</comment>
<organism evidence="5 6">
    <name type="scientific">Striga asiatica</name>
    <name type="common">Asiatic witchweed</name>
    <name type="synonym">Buchnera asiatica</name>
    <dbReference type="NCBI Taxonomy" id="4170"/>
    <lineage>
        <taxon>Eukaryota</taxon>
        <taxon>Viridiplantae</taxon>
        <taxon>Streptophyta</taxon>
        <taxon>Embryophyta</taxon>
        <taxon>Tracheophyta</taxon>
        <taxon>Spermatophyta</taxon>
        <taxon>Magnoliopsida</taxon>
        <taxon>eudicotyledons</taxon>
        <taxon>Gunneridae</taxon>
        <taxon>Pentapetalae</taxon>
        <taxon>asterids</taxon>
        <taxon>lamiids</taxon>
        <taxon>Lamiales</taxon>
        <taxon>Orobanchaceae</taxon>
        <taxon>Buchnereae</taxon>
        <taxon>Striga</taxon>
    </lineage>
</organism>
<dbReference type="InterPro" id="IPR002213">
    <property type="entry name" value="UDP_glucos_trans"/>
</dbReference>
<dbReference type="Proteomes" id="UP000325081">
    <property type="component" value="Unassembled WGS sequence"/>
</dbReference>
<protein>
    <submittedName>
        <fullName evidence="5">UDP-Glycosyltransferase superfamily protein</fullName>
    </submittedName>
</protein>
<sequence length="634" mass="71697">MAEGIKLKVVMYPWLAMGHLTTFLHLSNKLAERGHQIFFILPTKTQFKLNQFNLHPDLIKFIPITIPNVQGLPDGTETTSDVPFPMFTLLRHAMDLTQPDIKTILQKLKPHFVFFDFTQWLPALARRLKIKSILYCIISPASVVIDIRYLFRNESEAEAFMEPPPDFPSPKIKLYKHEARMVEKINNEKEFRSDMKFVERMIMAANESDAIGFKSCREMEGSYAEFVQKELKKPVLLAGPVLPEPPTSALDDKWANWLSQFKPKSVIFCAFGSEARLSAAQFHELVLGLEVTGLPFFAALKPPIGAETVEEALPNGFMERNKERGVVYGGWVQQQLILSHPCVGCFVTHCGWGSLSEAMVNECQLVLMPHVGDQIINARLMGEDLRVGVEVKKGEEDGLFTRESVATAIKLVMIDDGEIGREIKANRAKLRDLMLRQGFEDSYVDDFKVLGPIISENQSVFVPGRLIENNIILAYELLHSLSKKYTGRTGWMILKLDMSKAYDRVVEFTASSNGKERVGGSKDGVNKLSWGRTSIENILIQMLIVLDVGVGNQITTRCGWWGEISKWRGETSTVKSCEHIRGLQEIRLQDRNILLNGGRLSNIDLMINKGFRWVEEEDYDKAQVALFAILLEAS</sequence>
<accession>A0A5A7QBF1</accession>
<dbReference type="InterPro" id="IPR050481">
    <property type="entry name" value="UDP-glycosyltransf_plant"/>
</dbReference>
<evidence type="ECO:0000313" key="5">
    <source>
        <dbReference type="EMBL" id="GER42302.1"/>
    </source>
</evidence>
<dbReference type="Pfam" id="PF00201">
    <property type="entry name" value="UDPGT"/>
    <property type="match status" value="1"/>
</dbReference>
<keyword evidence="4 5" id="KW-0808">Transferase</keyword>
<dbReference type="CDD" id="cd03784">
    <property type="entry name" value="GT1_Gtf-like"/>
    <property type="match status" value="1"/>
</dbReference>
<dbReference type="FunFam" id="3.40.50.2000:FF:000087">
    <property type="entry name" value="Glycosyltransferase"/>
    <property type="match status" value="1"/>
</dbReference>
<dbReference type="Gene3D" id="3.40.50.2000">
    <property type="entry name" value="Glycogen Phosphorylase B"/>
    <property type="match status" value="2"/>
</dbReference>
<dbReference type="InterPro" id="IPR035595">
    <property type="entry name" value="UDP_glycos_trans_CS"/>
</dbReference>
<dbReference type="GO" id="GO:0035251">
    <property type="term" value="F:UDP-glucosyltransferase activity"/>
    <property type="evidence" value="ECO:0007669"/>
    <property type="project" value="InterPro"/>
</dbReference>
<evidence type="ECO:0000256" key="2">
    <source>
        <dbReference type="ARBA" id="ARBA00009995"/>
    </source>
</evidence>
<evidence type="ECO:0000313" key="6">
    <source>
        <dbReference type="Proteomes" id="UP000325081"/>
    </source>
</evidence>
<evidence type="ECO:0000256" key="1">
    <source>
        <dbReference type="ARBA" id="ARBA00004935"/>
    </source>
</evidence>
<reference evidence="6" key="1">
    <citation type="journal article" date="2019" name="Curr. Biol.">
        <title>Genome Sequence of Striga asiatica Provides Insight into the Evolution of Plant Parasitism.</title>
        <authorList>
            <person name="Yoshida S."/>
            <person name="Kim S."/>
            <person name="Wafula E.K."/>
            <person name="Tanskanen J."/>
            <person name="Kim Y.M."/>
            <person name="Honaas L."/>
            <person name="Yang Z."/>
            <person name="Spallek T."/>
            <person name="Conn C.E."/>
            <person name="Ichihashi Y."/>
            <person name="Cheong K."/>
            <person name="Cui S."/>
            <person name="Der J.P."/>
            <person name="Gundlach H."/>
            <person name="Jiao Y."/>
            <person name="Hori C."/>
            <person name="Ishida J.K."/>
            <person name="Kasahara H."/>
            <person name="Kiba T."/>
            <person name="Kim M.S."/>
            <person name="Koo N."/>
            <person name="Laohavisit A."/>
            <person name="Lee Y.H."/>
            <person name="Lumba S."/>
            <person name="McCourt P."/>
            <person name="Mortimer J.C."/>
            <person name="Mutuku J.M."/>
            <person name="Nomura T."/>
            <person name="Sasaki-Sekimoto Y."/>
            <person name="Seto Y."/>
            <person name="Wang Y."/>
            <person name="Wakatake T."/>
            <person name="Sakakibara H."/>
            <person name="Demura T."/>
            <person name="Yamaguchi S."/>
            <person name="Yoneyama K."/>
            <person name="Manabe R.I."/>
            <person name="Nelson D.C."/>
            <person name="Schulman A.H."/>
            <person name="Timko M.P."/>
            <person name="dePamphilis C.W."/>
            <person name="Choi D."/>
            <person name="Shirasu K."/>
        </authorList>
    </citation>
    <scope>NUCLEOTIDE SEQUENCE [LARGE SCALE GENOMIC DNA]</scope>
    <source>
        <strain evidence="6">cv. UVA1</strain>
    </source>
</reference>
<keyword evidence="3" id="KW-0328">Glycosyltransferase</keyword>
<evidence type="ECO:0000256" key="3">
    <source>
        <dbReference type="ARBA" id="ARBA00022676"/>
    </source>
</evidence>
<dbReference type="PROSITE" id="PS00375">
    <property type="entry name" value="UDPGT"/>
    <property type="match status" value="1"/>
</dbReference>
<dbReference type="PANTHER" id="PTHR48049:SF34">
    <property type="entry name" value="UDP-GLYCOSYLTRANSFERASE 79B30-LIKE"/>
    <property type="match status" value="1"/>
</dbReference>
<proteinExistence type="inferred from homology"/>
<evidence type="ECO:0000256" key="4">
    <source>
        <dbReference type="ARBA" id="ARBA00022679"/>
    </source>
</evidence>
<name>A0A5A7QBF1_STRAF</name>
<comment type="similarity">
    <text evidence="2">Belongs to the UDP-glycosyltransferase family.</text>
</comment>
<dbReference type="FunFam" id="3.40.50.2000:FF:000037">
    <property type="entry name" value="Glycosyltransferase"/>
    <property type="match status" value="1"/>
</dbReference>
<dbReference type="AlphaFoldDB" id="A0A5A7QBF1"/>